<dbReference type="Proteomes" id="UP000610846">
    <property type="component" value="Unassembled WGS sequence"/>
</dbReference>
<accession>A0A927G7D3</accession>
<dbReference type="AlphaFoldDB" id="A0A927G7D3"/>
<evidence type="ECO:0000313" key="1">
    <source>
        <dbReference type="EMBL" id="MBD8078286.1"/>
    </source>
</evidence>
<reference evidence="1" key="2">
    <citation type="submission" date="2020-09" db="EMBL/GenBank/DDBJ databases">
        <authorList>
            <person name="Yu Y."/>
        </authorList>
    </citation>
    <scope>NUCLEOTIDE SEQUENCE</scope>
    <source>
        <strain evidence="1">KCTC 49039</strain>
    </source>
</reference>
<dbReference type="RefSeq" id="WP_191827839.1">
    <property type="nucleotide sequence ID" value="NZ_JACYHB010000002.1"/>
</dbReference>
<gene>
    <name evidence="1" type="ORF">IF651_04345</name>
</gene>
<organism evidence="1 2">
    <name type="scientific">Cellulosimicrobium arenosum</name>
    <dbReference type="NCBI Taxonomy" id="2708133"/>
    <lineage>
        <taxon>Bacteria</taxon>
        <taxon>Bacillati</taxon>
        <taxon>Actinomycetota</taxon>
        <taxon>Actinomycetes</taxon>
        <taxon>Micrococcales</taxon>
        <taxon>Promicromonosporaceae</taxon>
        <taxon>Cellulosimicrobium</taxon>
    </lineage>
</organism>
<dbReference type="Pfam" id="PF13384">
    <property type="entry name" value="HTH_23"/>
    <property type="match status" value="1"/>
</dbReference>
<protein>
    <submittedName>
        <fullName evidence="1">Helix-turn-helix domain-containing protein</fullName>
    </submittedName>
</protein>
<sequence>MDLLDLDAASGADPDAGLRAVRSLRVLAERLEALQVASAREQGWSWQEIAERLGVTRQAAHKKYGSSRSTRRS</sequence>
<evidence type="ECO:0000313" key="2">
    <source>
        <dbReference type="Proteomes" id="UP000610846"/>
    </source>
</evidence>
<keyword evidence="2" id="KW-1185">Reference proteome</keyword>
<comment type="caution">
    <text evidence="1">The sequence shown here is derived from an EMBL/GenBank/DDBJ whole genome shotgun (WGS) entry which is preliminary data.</text>
</comment>
<name>A0A927G7D3_9MICO</name>
<proteinExistence type="predicted"/>
<dbReference type="EMBL" id="JACYHB010000002">
    <property type="protein sequence ID" value="MBD8078286.1"/>
    <property type="molecule type" value="Genomic_DNA"/>
</dbReference>
<reference evidence="1" key="1">
    <citation type="journal article" date="2018" name="Curr. Microbiol.">
        <title>Cellulosimicrobium arenosum sp. nov., Isolated from Marine Sediment Sand.</title>
        <authorList>
            <person name="Oh M."/>
            <person name="Kim J.H."/>
            <person name="Yoon J.H."/>
            <person name="Schumann P."/>
            <person name="Kim W."/>
        </authorList>
    </citation>
    <scope>NUCLEOTIDE SEQUENCE</scope>
    <source>
        <strain evidence="1">KCTC 49039</strain>
    </source>
</reference>